<keyword evidence="1 2" id="KW-0539">Nucleus</keyword>
<evidence type="ECO:0000313" key="7">
    <source>
        <dbReference type="Proteomes" id="UP001064489"/>
    </source>
</evidence>
<dbReference type="AlphaFoldDB" id="A0AAD5IAQ1"/>
<feature type="domain" description="WRC" evidence="5">
    <location>
        <begin position="122"/>
        <end position="166"/>
    </location>
</feature>
<dbReference type="EMBL" id="JAJSOW010000107">
    <property type="protein sequence ID" value="KAI9157133.1"/>
    <property type="molecule type" value="Genomic_DNA"/>
</dbReference>
<feature type="compositionally biased region" description="Basic and acidic residues" evidence="4">
    <location>
        <begin position="1"/>
        <end position="10"/>
    </location>
</feature>
<evidence type="ECO:0000259" key="5">
    <source>
        <dbReference type="PROSITE" id="PS51667"/>
    </source>
</evidence>
<evidence type="ECO:0000313" key="6">
    <source>
        <dbReference type="EMBL" id="KAI9157133.1"/>
    </source>
</evidence>
<feature type="region of interest" description="Disordered" evidence="4">
    <location>
        <begin position="394"/>
        <end position="415"/>
    </location>
</feature>
<accession>A0AAD5IAQ1</accession>
<keyword evidence="3" id="KW-0805">Transcription regulation</keyword>
<dbReference type="GO" id="GO:0006351">
    <property type="term" value="P:DNA-templated transcription"/>
    <property type="evidence" value="ECO:0007669"/>
    <property type="project" value="UniProtKB-UniRule"/>
</dbReference>
<feature type="compositionally biased region" description="Pro residues" evidence="4">
    <location>
        <begin position="180"/>
        <end position="189"/>
    </location>
</feature>
<feature type="region of interest" description="Disordered" evidence="4">
    <location>
        <begin position="1"/>
        <end position="195"/>
    </location>
</feature>
<reference evidence="6" key="1">
    <citation type="journal article" date="2022" name="Plant J.">
        <title>Strategies of tolerance reflected in two North American maple genomes.</title>
        <authorList>
            <person name="McEvoy S.L."/>
            <person name="Sezen U.U."/>
            <person name="Trouern-Trend A."/>
            <person name="McMahon S.M."/>
            <person name="Schaberg P.G."/>
            <person name="Yang J."/>
            <person name="Wegrzyn J.L."/>
            <person name="Swenson N.G."/>
        </authorList>
    </citation>
    <scope>NUCLEOTIDE SEQUENCE</scope>
    <source>
        <strain evidence="6">91603</strain>
    </source>
</reference>
<feature type="compositionally biased region" description="Basic residues" evidence="4">
    <location>
        <begin position="152"/>
        <end position="161"/>
    </location>
</feature>
<organism evidence="6 7">
    <name type="scientific">Acer negundo</name>
    <name type="common">Box elder</name>
    <dbReference type="NCBI Taxonomy" id="4023"/>
    <lineage>
        <taxon>Eukaryota</taxon>
        <taxon>Viridiplantae</taxon>
        <taxon>Streptophyta</taxon>
        <taxon>Embryophyta</taxon>
        <taxon>Tracheophyta</taxon>
        <taxon>Spermatophyta</taxon>
        <taxon>Magnoliopsida</taxon>
        <taxon>eudicotyledons</taxon>
        <taxon>Gunneridae</taxon>
        <taxon>Pentapetalae</taxon>
        <taxon>rosids</taxon>
        <taxon>malvids</taxon>
        <taxon>Sapindales</taxon>
        <taxon>Sapindaceae</taxon>
        <taxon>Hippocastanoideae</taxon>
        <taxon>Acereae</taxon>
        <taxon>Acer</taxon>
    </lineage>
</organism>
<keyword evidence="7" id="KW-1185">Reference proteome</keyword>
<evidence type="ECO:0000256" key="4">
    <source>
        <dbReference type="SAM" id="MobiDB-lite"/>
    </source>
</evidence>
<dbReference type="InterPro" id="IPR031137">
    <property type="entry name" value="GRF"/>
</dbReference>
<evidence type="ECO:0000256" key="3">
    <source>
        <dbReference type="RuleBase" id="RU367127"/>
    </source>
</evidence>
<evidence type="ECO:0000256" key="1">
    <source>
        <dbReference type="ARBA" id="ARBA00023242"/>
    </source>
</evidence>
<feature type="compositionally biased region" description="Basic and acidic residues" evidence="4">
    <location>
        <begin position="124"/>
        <end position="151"/>
    </location>
</feature>
<dbReference type="GO" id="GO:0005524">
    <property type="term" value="F:ATP binding"/>
    <property type="evidence" value="ECO:0007669"/>
    <property type="project" value="UniProtKB-UniRule"/>
</dbReference>
<comment type="similarity">
    <text evidence="3">Belongs to the GRF family.</text>
</comment>
<dbReference type="GO" id="GO:0005634">
    <property type="term" value="C:nucleus"/>
    <property type="evidence" value="ECO:0007669"/>
    <property type="project" value="UniProtKB-SubCell"/>
</dbReference>
<feature type="compositionally biased region" description="Polar residues" evidence="4">
    <location>
        <begin position="59"/>
        <end position="68"/>
    </location>
</feature>
<evidence type="ECO:0000256" key="2">
    <source>
        <dbReference type="PROSITE-ProRule" id="PRU01002"/>
    </source>
</evidence>
<proteinExistence type="inferred from homology"/>
<keyword evidence="3" id="KW-0804">Transcription</keyword>
<dbReference type="GO" id="GO:0032502">
    <property type="term" value="P:developmental process"/>
    <property type="evidence" value="ECO:0007669"/>
    <property type="project" value="InterPro"/>
</dbReference>
<feature type="compositionally biased region" description="Basic and acidic residues" evidence="4">
    <location>
        <begin position="32"/>
        <end position="51"/>
    </location>
</feature>
<comment type="caution">
    <text evidence="6">The sequence shown here is derived from an EMBL/GenBank/DDBJ whole genome shotgun (WGS) entry which is preliminary data.</text>
</comment>
<feature type="compositionally biased region" description="Low complexity" evidence="4">
    <location>
        <begin position="280"/>
        <end position="313"/>
    </location>
</feature>
<comment type="function">
    <text evidence="3">Transcription activator.</text>
</comment>
<reference evidence="6" key="2">
    <citation type="submission" date="2023-02" db="EMBL/GenBank/DDBJ databases">
        <authorList>
            <person name="Swenson N.G."/>
            <person name="Wegrzyn J.L."/>
            <person name="Mcevoy S.L."/>
        </authorList>
    </citation>
    <scope>NUCLEOTIDE SEQUENCE</scope>
    <source>
        <strain evidence="6">91603</strain>
        <tissue evidence="6">Leaf</tissue>
    </source>
</reference>
<gene>
    <name evidence="6" type="ORF">LWI28_017421</name>
</gene>
<comment type="domain">
    <text evidence="3">The QLQ domain and WRC domain may be involved in protein-protein interaction and DNA-binding, respectively.</text>
</comment>
<dbReference type="Pfam" id="PF08879">
    <property type="entry name" value="WRC"/>
    <property type="match status" value="1"/>
</dbReference>
<dbReference type="PANTHER" id="PTHR31602:SF101">
    <property type="entry name" value="GROWTH-REGULATING FACTOR 7"/>
    <property type="match status" value="1"/>
</dbReference>
<feature type="short sequence motif" description="Bipartite nuclear localization signal" evidence="2">
    <location>
        <begin position="155"/>
        <end position="162"/>
    </location>
</feature>
<keyword evidence="3" id="KW-0010">Activator</keyword>
<protein>
    <recommendedName>
        <fullName evidence="3">Growth-regulating factor</fullName>
    </recommendedName>
</protein>
<feature type="compositionally biased region" description="Low complexity" evidence="4">
    <location>
        <begin position="396"/>
        <end position="412"/>
    </location>
</feature>
<feature type="short sequence motif" description="Bipartite nuclear localization signal" evidence="2">
    <location>
        <begin position="127"/>
        <end position="137"/>
    </location>
</feature>
<dbReference type="PROSITE" id="PS51667">
    <property type="entry name" value="WRC"/>
    <property type="match status" value="1"/>
</dbReference>
<feature type="region of interest" description="Disordered" evidence="4">
    <location>
        <begin position="276"/>
        <end position="315"/>
    </location>
</feature>
<comment type="subcellular location">
    <subcellularLocation>
        <location evidence="2 3">Nucleus</location>
    </subcellularLocation>
</comment>
<dbReference type="Proteomes" id="UP001064489">
    <property type="component" value="Chromosome 12"/>
</dbReference>
<dbReference type="PANTHER" id="PTHR31602">
    <property type="entry name" value="GROWTH-REGULATING FACTOR 5"/>
    <property type="match status" value="1"/>
</dbReference>
<name>A0AAD5IAQ1_ACENE</name>
<sequence length="436" mass="47385">MDENDNRKSDGGGGTSDESNLCKKKKKMMMMVHDHDDHDKLDDCGWRRSGGDVDGGGPTCNNNSRPRTSSSSSSGDVIDGSTVKTLQPFDNIGAEVPQTSFKSRAPDVGSGLNVIRFSNGGDLEPGRCRRTDGKKWRCSRDVAPDQKYCERHLHRGRHRSRKPVEQLPPKNNKKTRLQSDPPPPPPPPSSSITRSYNHVKSNEKVTVFESLEQQRCLDNWMTNSSVYNQNYQPEPPLNLNCYTDIINPDLVASLEYQHQTETPGFIDLWSNGVSDHDHNNNTNSGNSSSNGNLLLSPLSLSMGGSSSSNNTTTIDDEMGRIHMGLGVIQTDQDHECSTKLPFTSWLPLSSWAPGGPLAEVLRPSSVIQSNPPSPVATVNGDTLSSPSGVLQKTLASSWSDSSGSSSPTRASSNANNKPVELALLWLNQGKLSSSST</sequence>
<dbReference type="InterPro" id="IPR014977">
    <property type="entry name" value="WRC_dom"/>
</dbReference>